<keyword evidence="2" id="KW-1185">Reference proteome</keyword>
<evidence type="ECO:0000313" key="2">
    <source>
        <dbReference type="Proteomes" id="UP000297229"/>
    </source>
</evidence>
<evidence type="ECO:0000313" key="1">
    <source>
        <dbReference type="EMBL" id="TGO80542.1"/>
    </source>
</evidence>
<accession>A0A4Z1KAG8</accession>
<protein>
    <submittedName>
        <fullName evidence="1">Uncharacterized protein</fullName>
    </submittedName>
</protein>
<comment type="caution">
    <text evidence="1">The sequence shown here is derived from an EMBL/GenBank/DDBJ whole genome shotgun (WGS) entry which is preliminary data.</text>
</comment>
<dbReference type="AlphaFoldDB" id="A0A4Z1KAG8"/>
<proteinExistence type="predicted"/>
<reference evidence="1 2" key="1">
    <citation type="submission" date="2017-12" db="EMBL/GenBank/DDBJ databases">
        <title>Comparative genomics of Botrytis spp.</title>
        <authorList>
            <person name="Valero-Jimenez C.A."/>
            <person name="Tapia P."/>
            <person name="Veloso J."/>
            <person name="Silva-Moreno E."/>
            <person name="Staats M."/>
            <person name="Valdes J.H."/>
            <person name="Van Kan J.A.L."/>
        </authorList>
    </citation>
    <scope>NUCLEOTIDE SEQUENCE [LARGE SCALE GENOMIC DNA]</scope>
    <source>
        <strain evidence="1 2">Be9601</strain>
    </source>
</reference>
<name>A0A4Z1KAG8_9HELO</name>
<dbReference type="EMBL" id="PQXM01000005">
    <property type="protein sequence ID" value="TGO80542.1"/>
    <property type="molecule type" value="Genomic_DNA"/>
</dbReference>
<organism evidence="1 2">
    <name type="scientific">Botrytis elliptica</name>
    <dbReference type="NCBI Taxonomy" id="278938"/>
    <lineage>
        <taxon>Eukaryota</taxon>
        <taxon>Fungi</taxon>
        <taxon>Dikarya</taxon>
        <taxon>Ascomycota</taxon>
        <taxon>Pezizomycotina</taxon>
        <taxon>Leotiomycetes</taxon>
        <taxon>Helotiales</taxon>
        <taxon>Sclerotiniaceae</taxon>
        <taxon>Botrytis</taxon>
    </lineage>
</organism>
<sequence length="81" mass="8848">MFDSNVHIISATPKLSLMAPASTSCLHGCITAFAAQKVAYSAGHPSMLMVWCNSLGANRIKETRLRFSMQSKYLDDIAQNV</sequence>
<gene>
    <name evidence="1" type="ORF">BELL_0005g00250</name>
</gene>
<dbReference type="Proteomes" id="UP000297229">
    <property type="component" value="Unassembled WGS sequence"/>
</dbReference>